<dbReference type="Proteomes" id="UP001064048">
    <property type="component" value="Chromosome 9"/>
</dbReference>
<evidence type="ECO:0000313" key="1">
    <source>
        <dbReference type="EMBL" id="KAI8442357.1"/>
    </source>
</evidence>
<proteinExistence type="predicted"/>
<evidence type="ECO:0000313" key="2">
    <source>
        <dbReference type="Proteomes" id="UP001064048"/>
    </source>
</evidence>
<comment type="caution">
    <text evidence="1">The sequence shown here is derived from an EMBL/GenBank/DDBJ whole genome shotgun (WGS) entry which is preliminary data.</text>
</comment>
<gene>
    <name evidence="1" type="ORF">MSG28_005879</name>
</gene>
<protein>
    <submittedName>
        <fullName evidence="1">Uncharacterized protein</fullName>
    </submittedName>
</protein>
<keyword evidence="2" id="KW-1185">Reference proteome</keyword>
<name>A0ACC0L0R1_CHOFU</name>
<dbReference type="EMBL" id="CM046109">
    <property type="protein sequence ID" value="KAI8442357.1"/>
    <property type="molecule type" value="Genomic_DNA"/>
</dbReference>
<reference evidence="1 2" key="1">
    <citation type="journal article" date="2022" name="Genome Biol. Evol.">
        <title>The Spruce Budworm Genome: Reconstructing the Evolutionary History of Antifreeze Proteins.</title>
        <authorList>
            <person name="Beliveau C."/>
            <person name="Gagne P."/>
            <person name="Picq S."/>
            <person name="Vernygora O."/>
            <person name="Keeling C.I."/>
            <person name="Pinkney K."/>
            <person name="Doucet D."/>
            <person name="Wen F."/>
            <person name="Johnston J.S."/>
            <person name="Maaroufi H."/>
            <person name="Boyle B."/>
            <person name="Laroche J."/>
            <person name="Dewar K."/>
            <person name="Juretic N."/>
            <person name="Blackburn G."/>
            <person name="Nisole A."/>
            <person name="Brunet B."/>
            <person name="Brandao M."/>
            <person name="Lumley L."/>
            <person name="Duan J."/>
            <person name="Quan G."/>
            <person name="Lucarotti C.J."/>
            <person name="Roe A.D."/>
            <person name="Sperling F.A.H."/>
            <person name="Levesque R.C."/>
            <person name="Cusson M."/>
        </authorList>
    </citation>
    <scope>NUCLEOTIDE SEQUENCE [LARGE SCALE GENOMIC DNA]</scope>
    <source>
        <strain evidence="1">Glfc:IPQL:Cfum</strain>
    </source>
</reference>
<sequence length="315" mass="36313">MEDFLKIEKIGEGTYGVVYKGKNKVTGQFVAMKKIRLEADDEGIPSTAIREISLLKELNHPNIVKLEDVLMEESRLYLIFEFLSMDLKKYMDSLGSGRLMSPGMVKSYLYQINSAILYCHQRRILHRDLKPQNLLIDQTGIIKVADFGLGRAFGVPVRVYTHEVVTLWYRAPEVLLGSQRYSCPVDMWSVGCILSEMSSKKPLFQGDSEIDQLFRIFRMLRTPTEEIWPGVTSLPDYKPTFPNWNTFNLQNHVQNLDEVGMDLLRKMLIYDPMKRISAKDARRHRYFRDVRLPAGLPVPAPAPVRLETREIVATQ</sequence>
<accession>A0ACC0L0R1</accession>
<organism evidence="1 2">
    <name type="scientific">Choristoneura fumiferana</name>
    <name type="common">Spruce budworm moth</name>
    <name type="synonym">Archips fumiferana</name>
    <dbReference type="NCBI Taxonomy" id="7141"/>
    <lineage>
        <taxon>Eukaryota</taxon>
        <taxon>Metazoa</taxon>
        <taxon>Ecdysozoa</taxon>
        <taxon>Arthropoda</taxon>
        <taxon>Hexapoda</taxon>
        <taxon>Insecta</taxon>
        <taxon>Pterygota</taxon>
        <taxon>Neoptera</taxon>
        <taxon>Endopterygota</taxon>
        <taxon>Lepidoptera</taxon>
        <taxon>Glossata</taxon>
        <taxon>Ditrysia</taxon>
        <taxon>Tortricoidea</taxon>
        <taxon>Tortricidae</taxon>
        <taxon>Tortricinae</taxon>
        <taxon>Choristoneura</taxon>
    </lineage>
</organism>